<organism evidence="1 2">
    <name type="scientific">Paracoccus alcaliphilus</name>
    <dbReference type="NCBI Taxonomy" id="34002"/>
    <lineage>
        <taxon>Bacteria</taxon>
        <taxon>Pseudomonadati</taxon>
        <taxon>Pseudomonadota</taxon>
        <taxon>Alphaproteobacteria</taxon>
        <taxon>Rhodobacterales</taxon>
        <taxon>Paracoccaceae</taxon>
        <taxon>Paracoccus</taxon>
    </lineage>
</organism>
<reference evidence="1 2" key="1">
    <citation type="submission" date="2016-10" db="EMBL/GenBank/DDBJ databases">
        <authorList>
            <person name="de Groot N.N."/>
        </authorList>
    </citation>
    <scope>NUCLEOTIDE SEQUENCE [LARGE SCALE GENOMIC DNA]</scope>
    <source>
        <strain evidence="1 2">DSM 8512</strain>
    </source>
</reference>
<dbReference type="Pfam" id="PF06169">
    <property type="entry name" value="DUF982"/>
    <property type="match status" value="1"/>
</dbReference>
<name>A0A1H8KTT3_9RHOB</name>
<dbReference type="Proteomes" id="UP000199054">
    <property type="component" value="Unassembled WGS sequence"/>
</dbReference>
<keyword evidence="2" id="KW-1185">Reference proteome</keyword>
<dbReference type="Gene3D" id="6.10.250.730">
    <property type="match status" value="1"/>
</dbReference>
<evidence type="ECO:0008006" key="3">
    <source>
        <dbReference type="Google" id="ProtNLM"/>
    </source>
</evidence>
<gene>
    <name evidence="1" type="ORF">SAMN04489859_102460</name>
</gene>
<dbReference type="EMBL" id="FODE01000024">
    <property type="protein sequence ID" value="SEN96231.1"/>
    <property type="molecule type" value="Genomic_DNA"/>
</dbReference>
<accession>A0A1H8KTT3</accession>
<protein>
    <recommendedName>
        <fullName evidence="3">DUF982 domain-containing protein</fullName>
    </recommendedName>
</protein>
<dbReference type="AlphaFoldDB" id="A0A1H8KTT3"/>
<proteinExistence type="predicted"/>
<dbReference type="RefSeq" id="WP_244519264.1">
    <property type="nucleotide sequence ID" value="NZ_CP067126.1"/>
</dbReference>
<evidence type="ECO:0000313" key="1">
    <source>
        <dbReference type="EMBL" id="SEN96231.1"/>
    </source>
</evidence>
<evidence type="ECO:0000313" key="2">
    <source>
        <dbReference type="Proteomes" id="UP000199054"/>
    </source>
</evidence>
<dbReference type="InterPro" id="IPR010385">
    <property type="entry name" value="DUF982"/>
</dbReference>
<sequence>MGLMIEISWGKPLTLVAENGDTVQISTIEQAKYWLRKRWPVVDDARHSAVAAIQGAMECMLPVQAARRAFLVAAQTAGFKPLLKAA</sequence>